<keyword evidence="7" id="KW-1185">Reference proteome</keyword>
<accession>A0A7G9FJV6</accession>
<evidence type="ECO:0000256" key="2">
    <source>
        <dbReference type="ARBA" id="ARBA00022603"/>
    </source>
</evidence>
<dbReference type="Gene3D" id="3.40.1280.10">
    <property type="match status" value="1"/>
</dbReference>
<dbReference type="InterPro" id="IPR029028">
    <property type="entry name" value="Alpha/beta_knot_MTases"/>
</dbReference>
<dbReference type="PIRSF" id="PIRSF004505">
    <property type="entry name" value="MT_bac"/>
    <property type="match status" value="1"/>
</dbReference>
<keyword evidence="1" id="KW-0698">rRNA processing</keyword>
<proteinExistence type="inferred from homology"/>
<evidence type="ECO:0000256" key="5">
    <source>
        <dbReference type="ARBA" id="ARBA00038303"/>
    </source>
</evidence>
<dbReference type="RefSeq" id="WP_227573275.1">
    <property type="nucleotide sequence ID" value="NZ_CP060632.1"/>
</dbReference>
<dbReference type="GO" id="GO:0008168">
    <property type="term" value="F:methyltransferase activity"/>
    <property type="evidence" value="ECO:0007669"/>
    <property type="project" value="UniProtKB-KW"/>
</dbReference>
<protein>
    <submittedName>
        <fullName evidence="6">23S rRNA (Pseudouridine(1915)-N(3))-methyltransferase RlmH</fullName>
    </submittedName>
</protein>
<dbReference type="AlphaFoldDB" id="A0A7G9FJV6"/>
<evidence type="ECO:0000313" key="6">
    <source>
        <dbReference type="EMBL" id="QNL98837.1"/>
    </source>
</evidence>
<keyword evidence="3 6" id="KW-0808">Transferase</keyword>
<dbReference type="SUPFAM" id="SSF75217">
    <property type="entry name" value="alpha/beta knot"/>
    <property type="match status" value="1"/>
</dbReference>
<dbReference type="EMBL" id="CP060632">
    <property type="protein sequence ID" value="QNL98837.1"/>
    <property type="molecule type" value="Genomic_DNA"/>
</dbReference>
<dbReference type="Proteomes" id="UP000515819">
    <property type="component" value="Chromosome"/>
</dbReference>
<reference evidence="6 7" key="1">
    <citation type="submission" date="2020-08" db="EMBL/GenBank/DDBJ databases">
        <authorList>
            <person name="Liu C."/>
            <person name="Sun Q."/>
        </authorList>
    </citation>
    <scope>NUCLEOTIDE SEQUENCE [LARGE SCALE GENOMIC DNA]</scope>
    <source>
        <strain evidence="6 7">NSJ-4</strain>
    </source>
</reference>
<dbReference type="CDD" id="cd18081">
    <property type="entry name" value="RlmH-like"/>
    <property type="match status" value="1"/>
</dbReference>
<keyword evidence="2 6" id="KW-0489">Methyltransferase</keyword>
<comment type="similarity">
    <text evidence="5">Belongs to the RNA methyltransferase RlmH family.</text>
</comment>
<evidence type="ECO:0000256" key="3">
    <source>
        <dbReference type="ARBA" id="ARBA00022679"/>
    </source>
</evidence>
<sequence>MQIKLIVVGNVKETFYQNKIEEFQKQINKKISIQLICLKDESIPKQTSETVIRKIKETEGEKILSQIQNTDYVAALCIDGKKMDNSKIKKSIATAEQRGKSSIAFVIGGSLGLSDAVVKRADEKISFSNMTFPHQLMRVMLMEVLADTICGK</sequence>
<dbReference type="KEGG" id="wcp:H9Q76_08765"/>
<evidence type="ECO:0000313" key="7">
    <source>
        <dbReference type="Proteomes" id="UP000515819"/>
    </source>
</evidence>
<gene>
    <name evidence="6" type="ORF">H9Q76_08765</name>
</gene>
<keyword evidence="4" id="KW-0949">S-adenosyl-L-methionine</keyword>
<dbReference type="InterPro" id="IPR003742">
    <property type="entry name" value="RlmH-like"/>
</dbReference>
<dbReference type="PANTHER" id="PTHR33603">
    <property type="entry name" value="METHYLTRANSFERASE"/>
    <property type="match status" value="1"/>
</dbReference>
<evidence type="ECO:0000256" key="1">
    <source>
        <dbReference type="ARBA" id="ARBA00022552"/>
    </source>
</evidence>
<organism evidence="6 7">
    <name type="scientific">Wujia chipingensis</name>
    <dbReference type="NCBI Taxonomy" id="2763670"/>
    <lineage>
        <taxon>Bacteria</taxon>
        <taxon>Bacillati</taxon>
        <taxon>Bacillota</taxon>
        <taxon>Clostridia</taxon>
        <taxon>Lachnospirales</taxon>
        <taxon>Lachnospiraceae</taxon>
        <taxon>Wujia</taxon>
    </lineage>
</organism>
<evidence type="ECO:0000256" key="4">
    <source>
        <dbReference type="ARBA" id="ARBA00022691"/>
    </source>
</evidence>
<dbReference type="PANTHER" id="PTHR33603:SF1">
    <property type="entry name" value="RIBOSOMAL RNA LARGE SUBUNIT METHYLTRANSFERASE H"/>
    <property type="match status" value="1"/>
</dbReference>
<dbReference type="InterPro" id="IPR029026">
    <property type="entry name" value="tRNA_m1G_MTases_N"/>
</dbReference>
<name>A0A7G9FJV6_9FIRM</name>
<dbReference type="GO" id="GO:0032259">
    <property type="term" value="P:methylation"/>
    <property type="evidence" value="ECO:0007669"/>
    <property type="project" value="UniProtKB-KW"/>
</dbReference>
<dbReference type="Pfam" id="PF02590">
    <property type="entry name" value="SPOUT_MTase"/>
    <property type="match status" value="1"/>
</dbReference>
<dbReference type="GO" id="GO:0006364">
    <property type="term" value="P:rRNA processing"/>
    <property type="evidence" value="ECO:0007669"/>
    <property type="project" value="UniProtKB-KW"/>
</dbReference>